<comment type="caution">
    <text evidence="1">The sequence shown here is derived from an EMBL/GenBank/DDBJ whole genome shotgun (WGS) entry which is preliminary data.</text>
</comment>
<proteinExistence type="predicted"/>
<evidence type="ECO:0000313" key="1">
    <source>
        <dbReference type="EMBL" id="GGO93600.1"/>
    </source>
</evidence>
<name>A0ABQ2ND95_9ACTN</name>
<dbReference type="InterPro" id="IPR027417">
    <property type="entry name" value="P-loop_NTPase"/>
</dbReference>
<dbReference type="EMBL" id="BMNI01000013">
    <property type="protein sequence ID" value="GGO93600.1"/>
    <property type="molecule type" value="Genomic_DNA"/>
</dbReference>
<keyword evidence="2" id="KW-1185">Reference proteome</keyword>
<dbReference type="RefSeq" id="WP_188785103.1">
    <property type="nucleotide sequence ID" value="NZ_BMNI01000013.1"/>
</dbReference>
<gene>
    <name evidence="1" type="ORF">GCM10011584_32680</name>
</gene>
<dbReference type="SUPFAM" id="SSF52540">
    <property type="entry name" value="P-loop containing nucleoside triphosphate hydrolases"/>
    <property type="match status" value="1"/>
</dbReference>
<protein>
    <submittedName>
        <fullName evidence="1">Uncharacterized protein</fullName>
    </submittedName>
</protein>
<dbReference type="Proteomes" id="UP000655410">
    <property type="component" value="Unassembled WGS sequence"/>
</dbReference>
<organism evidence="1 2">
    <name type="scientific">Nocardioides phosphati</name>
    <dbReference type="NCBI Taxonomy" id="1867775"/>
    <lineage>
        <taxon>Bacteria</taxon>
        <taxon>Bacillati</taxon>
        <taxon>Actinomycetota</taxon>
        <taxon>Actinomycetes</taxon>
        <taxon>Propionibacteriales</taxon>
        <taxon>Nocardioidaceae</taxon>
        <taxon>Nocardioides</taxon>
    </lineage>
</organism>
<evidence type="ECO:0000313" key="2">
    <source>
        <dbReference type="Proteomes" id="UP000655410"/>
    </source>
</evidence>
<reference evidence="2" key="1">
    <citation type="journal article" date="2019" name="Int. J. Syst. Evol. Microbiol.">
        <title>The Global Catalogue of Microorganisms (GCM) 10K type strain sequencing project: providing services to taxonomists for standard genome sequencing and annotation.</title>
        <authorList>
            <consortium name="The Broad Institute Genomics Platform"/>
            <consortium name="The Broad Institute Genome Sequencing Center for Infectious Disease"/>
            <person name="Wu L."/>
            <person name="Ma J."/>
        </authorList>
    </citation>
    <scope>NUCLEOTIDE SEQUENCE [LARGE SCALE GENOMIC DNA]</scope>
    <source>
        <strain evidence="2">CGMCC 4.7371</strain>
    </source>
</reference>
<sequence>MRARVREFVLDTPVLDSLYNAVSPQLREQRVAPGVVLVLDGFPRSGNTYARVAFDHANPEGHRVSSHLHVARAIHRAVELGIPAVVVVRDPAEVLASALQYDPTASALQVLRGYQRYYRGVMPLRASVVVAPFTRVVSDFGSVIDECNARFGTSFNRYEATPEAEAAVRTTIEAAAELLVPDRAEQVVGRPSSNRRSGSHVLEALSAHEQAELEEARRLFERFVGRS</sequence>
<accession>A0ABQ2ND95</accession>